<dbReference type="Gene3D" id="3.40.50.300">
    <property type="entry name" value="P-loop containing nucleotide triphosphate hydrolases"/>
    <property type="match status" value="1"/>
</dbReference>
<evidence type="ECO:0000259" key="1">
    <source>
        <dbReference type="Pfam" id="PF01637"/>
    </source>
</evidence>
<evidence type="ECO:0000313" key="3">
    <source>
        <dbReference type="Proteomes" id="UP000825483"/>
    </source>
</evidence>
<dbReference type="GeneID" id="72466002"/>
<dbReference type="GO" id="GO:0005524">
    <property type="term" value="F:ATP binding"/>
    <property type="evidence" value="ECO:0007669"/>
    <property type="project" value="InterPro"/>
</dbReference>
<organism evidence="2 3">
    <name type="scientific">Prevotella lacticifex</name>
    <dbReference type="NCBI Taxonomy" id="2854755"/>
    <lineage>
        <taxon>Bacteria</taxon>
        <taxon>Pseudomonadati</taxon>
        <taxon>Bacteroidota</taxon>
        <taxon>Bacteroidia</taxon>
        <taxon>Bacteroidales</taxon>
        <taxon>Prevotellaceae</taxon>
        <taxon>Prevotella</taxon>
    </lineage>
</organism>
<dbReference type="Pfam" id="PF01637">
    <property type="entry name" value="ATPase_2"/>
    <property type="match status" value="1"/>
</dbReference>
<dbReference type="EMBL" id="BPUB01000002">
    <property type="protein sequence ID" value="GJG59955.1"/>
    <property type="molecule type" value="Genomic_DNA"/>
</dbReference>
<protein>
    <recommendedName>
        <fullName evidence="1">ATPase domain-containing protein</fullName>
    </recommendedName>
</protein>
<dbReference type="InterPro" id="IPR011579">
    <property type="entry name" value="ATPase_dom"/>
</dbReference>
<feature type="domain" description="ATPase" evidence="1">
    <location>
        <begin position="6"/>
        <end position="212"/>
    </location>
</feature>
<dbReference type="Proteomes" id="UP000825483">
    <property type="component" value="Unassembled WGS sequence"/>
</dbReference>
<dbReference type="PANTHER" id="PTHR34704">
    <property type="entry name" value="ATPASE"/>
    <property type="match status" value="1"/>
</dbReference>
<dbReference type="AlphaFoldDB" id="A0A9R1CZD8"/>
<gene>
    <name evidence="2" type="ORF">PRLR5076_28060</name>
</gene>
<accession>A0A9R1CZD8</accession>
<dbReference type="PANTHER" id="PTHR34704:SF1">
    <property type="entry name" value="ATPASE"/>
    <property type="match status" value="1"/>
</dbReference>
<comment type="caution">
    <text evidence="2">The sequence shown here is derived from an EMBL/GenBank/DDBJ whole genome shotgun (WGS) entry which is preliminary data.</text>
</comment>
<proteinExistence type="predicted"/>
<dbReference type="SUPFAM" id="SSF52540">
    <property type="entry name" value="P-loop containing nucleoside triphosphate hydrolases"/>
    <property type="match status" value="1"/>
</dbReference>
<dbReference type="InterPro" id="IPR027417">
    <property type="entry name" value="P-loop_NTPase"/>
</dbReference>
<dbReference type="RefSeq" id="WP_223928482.1">
    <property type="nucleotide sequence ID" value="NZ_BPTU01000002.1"/>
</dbReference>
<sequence>MSGLIGREKEKQLLKLYIESNRSEFIAIYGRRRIGKTFLVTETLGDRLDFDMTGVINGDSAMQLTSFALSLTQSGYTGKRPANWIEAFSALREVITARGNQQQVLVFIDEMPCLDTPKSGFVPALDLFWNGWASRQKNIKLIVCGSATTWMVDNIIDSHGGLHNRITHEIHLHPFTLHETEEYLKANDFHWNRLTICQTYMILGGVPYYLSLLDNKLGLPANVDRLFFSDDAELAGEYERLFSSLFRNPQPYKDIIRLLTDNKSGLTRKEISSKLGKESGGNLSKMLTNLENCDFLRKYNVREKKINSNNGIYQLTDFYVRFYNDFCRLHSTDSHYWSNSLNTPKQNNWYGLAYERLCMAHVQQIKQALGIAGIRTEYYSWRSKQSKPAAQVDLIIERADDIVNLCEIKYSRGKYTIDANEEEKLRNRITDFEQETGLKKAIQLTMITTYGLNENAHSYEVAASLDMNALF</sequence>
<dbReference type="SUPFAM" id="SSF46785">
    <property type="entry name" value="Winged helix' DNA-binding domain"/>
    <property type="match status" value="1"/>
</dbReference>
<dbReference type="InterPro" id="IPR036390">
    <property type="entry name" value="WH_DNA-bd_sf"/>
</dbReference>
<keyword evidence="3" id="KW-1185">Reference proteome</keyword>
<evidence type="ECO:0000313" key="2">
    <source>
        <dbReference type="EMBL" id="GJG59955.1"/>
    </source>
</evidence>
<reference evidence="2" key="1">
    <citation type="journal article" date="2022" name="Int. J. Syst. Evol. Microbiol.">
        <title>Prevotella lacticifex sp. nov., isolated from the rumen of cows.</title>
        <authorList>
            <person name="Shinkai T."/>
            <person name="Ikeyama N."/>
            <person name="Kumagai M."/>
            <person name="Ohmori H."/>
            <person name="Sakamoto M."/>
            <person name="Ohkuma M."/>
            <person name="Mitsumori M."/>
        </authorList>
    </citation>
    <scope>NUCLEOTIDE SEQUENCE</scope>
    <source>
        <strain evidence="2">R5076</strain>
    </source>
</reference>
<name>A0A9R1CZD8_9BACT</name>